<evidence type="ECO:0000256" key="5">
    <source>
        <dbReference type="ARBA" id="ARBA00023242"/>
    </source>
</evidence>
<dbReference type="InterPro" id="IPR015943">
    <property type="entry name" value="WD40/YVTN_repeat-like_dom_sf"/>
</dbReference>
<dbReference type="SMART" id="SM00320">
    <property type="entry name" value="WD40"/>
    <property type="match status" value="3"/>
</dbReference>
<dbReference type="GO" id="GO:0005634">
    <property type="term" value="C:nucleus"/>
    <property type="evidence" value="ECO:0007669"/>
    <property type="project" value="UniProtKB-SubCell"/>
</dbReference>
<comment type="similarity">
    <text evidence="6">Belongs to the WD repeat TRM82 family.</text>
</comment>
<dbReference type="PROSITE" id="PS50082">
    <property type="entry name" value="WD_REPEATS_2"/>
    <property type="match status" value="1"/>
</dbReference>
<dbReference type="PANTHER" id="PTHR16288">
    <property type="entry name" value="WD40 REPEAT PROTEIN 4"/>
    <property type="match status" value="1"/>
</dbReference>
<keyword evidence="10" id="KW-1185">Reference proteome</keyword>
<evidence type="ECO:0000313" key="9">
    <source>
        <dbReference type="EMBL" id="KAG5852371.1"/>
    </source>
</evidence>
<dbReference type="HAMAP" id="MF_03056">
    <property type="entry name" value="TRM82"/>
    <property type="match status" value="1"/>
</dbReference>
<protein>
    <recommendedName>
        <fullName evidence="11">WD repeat-containing protein 4</fullName>
    </recommendedName>
</protein>
<evidence type="ECO:0000256" key="6">
    <source>
        <dbReference type="HAMAP-Rule" id="MF_03056"/>
    </source>
</evidence>
<dbReference type="GO" id="GO:0043527">
    <property type="term" value="C:tRNA methyltransferase complex"/>
    <property type="evidence" value="ECO:0007669"/>
    <property type="project" value="TreeGrafter"/>
</dbReference>
<feature type="repeat" description="WD" evidence="7">
    <location>
        <begin position="191"/>
        <end position="233"/>
    </location>
</feature>
<keyword evidence="5 6" id="KW-0539">Nucleus</keyword>
<name>A0A9D3S562_ANGAN</name>
<evidence type="ECO:0000256" key="8">
    <source>
        <dbReference type="SAM" id="MobiDB-lite"/>
    </source>
</evidence>
<dbReference type="Proteomes" id="UP001044222">
    <property type="component" value="Unassembled WGS sequence"/>
</dbReference>
<dbReference type="Pfam" id="PF00400">
    <property type="entry name" value="WD40"/>
    <property type="match status" value="2"/>
</dbReference>
<evidence type="ECO:0000256" key="1">
    <source>
        <dbReference type="ARBA" id="ARBA00004123"/>
    </source>
</evidence>
<dbReference type="GO" id="GO:0106004">
    <property type="term" value="P:tRNA (guanine-N7)-methylation"/>
    <property type="evidence" value="ECO:0007669"/>
    <property type="project" value="UniProtKB-UniRule"/>
</dbReference>
<feature type="compositionally biased region" description="Basic residues" evidence="8">
    <location>
        <begin position="411"/>
        <end position="421"/>
    </location>
</feature>
<dbReference type="InterPro" id="IPR036322">
    <property type="entry name" value="WD40_repeat_dom_sf"/>
</dbReference>
<comment type="caution">
    <text evidence="9">The sequence shown here is derived from an EMBL/GenBank/DDBJ whole genome shotgun (WGS) entry which is preliminary data.</text>
</comment>
<keyword evidence="4 6" id="KW-0677">Repeat</keyword>
<dbReference type="Gene3D" id="2.130.10.10">
    <property type="entry name" value="YVTN repeat-like/Quinoprotein amine dehydrogenase"/>
    <property type="match status" value="2"/>
</dbReference>
<feature type="region of interest" description="Disordered" evidence="8">
    <location>
        <begin position="388"/>
        <end position="428"/>
    </location>
</feature>
<dbReference type="InterPro" id="IPR001680">
    <property type="entry name" value="WD40_rpt"/>
</dbReference>
<keyword evidence="2 6" id="KW-0853">WD repeat</keyword>
<dbReference type="SUPFAM" id="SSF50978">
    <property type="entry name" value="WD40 repeat-like"/>
    <property type="match status" value="1"/>
</dbReference>
<evidence type="ECO:0008006" key="11">
    <source>
        <dbReference type="Google" id="ProtNLM"/>
    </source>
</evidence>
<comment type="subcellular location">
    <subcellularLocation>
        <location evidence="1 6">Nucleus</location>
    </subcellularLocation>
</comment>
<dbReference type="EMBL" id="JAFIRN010000003">
    <property type="protein sequence ID" value="KAG5852371.1"/>
    <property type="molecule type" value="Genomic_DNA"/>
</dbReference>
<comment type="pathway">
    <text evidence="6">tRNA modification; N(7)-methylguanine-tRNA biosynthesis.</text>
</comment>
<proteinExistence type="inferred from homology"/>
<gene>
    <name evidence="9" type="ORF">ANANG_G00061690</name>
</gene>
<keyword evidence="3 6" id="KW-0819">tRNA processing</keyword>
<accession>A0A9D3S562</accession>
<evidence type="ECO:0000256" key="4">
    <source>
        <dbReference type="ARBA" id="ARBA00022737"/>
    </source>
</evidence>
<evidence type="ECO:0000313" key="10">
    <source>
        <dbReference type="Proteomes" id="UP001044222"/>
    </source>
</evidence>
<dbReference type="AlphaFoldDB" id="A0A9D3S562"/>
<dbReference type="InterPro" id="IPR028884">
    <property type="entry name" value="Trm82"/>
</dbReference>
<dbReference type="PANTHER" id="PTHR16288:SF0">
    <property type="entry name" value="TRNA (GUANINE-N(7)-)-METHYLTRANSFERASE NON-CATALYTIC SUBUNIT WDR4"/>
    <property type="match status" value="1"/>
</dbReference>
<dbReference type="GO" id="GO:0005829">
    <property type="term" value="C:cytosol"/>
    <property type="evidence" value="ECO:0007669"/>
    <property type="project" value="TreeGrafter"/>
</dbReference>
<sequence length="428" mass="47852">MASLAAHGENLAVCCGKNLIAIHNKQDRFVLTTLSREPFVFDCSKAEQKPKESDNKSEDGGSEEKGSDRILAFAFSTSGSLLALTDDNKRLVLFRTHPSWECVSTRWVVRRCTSLQFTWAEDQVLVADKSGDVYSFSVSEPEKPGELKLGHLSMLLGVAVSPDDRYVITADRDEKIRVSLLSLPHNIQSFCLGHCEFVSCLSITLAHPQWLLSGSGDGTVKLWEYESGRRLQSLDLKEPRASQPSDGDTDKRAAVSRIAVSPDGRHVAVLCESVLAVQLFRLEKAPEGQLTPGERLALSHCVWDLTFDPSGRLWVLQESKETPIILYSYTQDCWKCCAEDPGLKRVLEVLRSHWDRFQDSVGVESCFKHLYKVNFDNMATYLQRKQERIQKLQQKKAKKRAGQPPQSNGASKKKKAKKRGGARPVVSS</sequence>
<organism evidence="9 10">
    <name type="scientific">Anguilla anguilla</name>
    <name type="common">European freshwater eel</name>
    <name type="synonym">Muraena anguilla</name>
    <dbReference type="NCBI Taxonomy" id="7936"/>
    <lineage>
        <taxon>Eukaryota</taxon>
        <taxon>Metazoa</taxon>
        <taxon>Chordata</taxon>
        <taxon>Craniata</taxon>
        <taxon>Vertebrata</taxon>
        <taxon>Euteleostomi</taxon>
        <taxon>Actinopterygii</taxon>
        <taxon>Neopterygii</taxon>
        <taxon>Teleostei</taxon>
        <taxon>Anguilliformes</taxon>
        <taxon>Anguillidae</taxon>
        <taxon>Anguilla</taxon>
    </lineage>
</organism>
<feature type="region of interest" description="Disordered" evidence="8">
    <location>
        <begin position="45"/>
        <end position="65"/>
    </location>
</feature>
<reference evidence="9" key="1">
    <citation type="submission" date="2021-01" db="EMBL/GenBank/DDBJ databases">
        <title>A chromosome-scale assembly of European eel, Anguilla anguilla.</title>
        <authorList>
            <person name="Henkel C."/>
            <person name="Jong-Raadsen S.A."/>
            <person name="Dufour S."/>
            <person name="Weltzien F.-A."/>
            <person name="Palstra A.P."/>
            <person name="Pelster B."/>
            <person name="Spaink H.P."/>
            <person name="Van Den Thillart G.E."/>
            <person name="Jansen H."/>
            <person name="Zahm M."/>
            <person name="Klopp C."/>
            <person name="Cedric C."/>
            <person name="Louis A."/>
            <person name="Berthelot C."/>
            <person name="Parey E."/>
            <person name="Roest Crollius H."/>
            <person name="Montfort J."/>
            <person name="Robinson-Rechavi M."/>
            <person name="Bucao C."/>
            <person name="Bouchez O."/>
            <person name="Gislard M."/>
            <person name="Lluch J."/>
            <person name="Milhes M."/>
            <person name="Lampietro C."/>
            <person name="Lopez Roques C."/>
            <person name="Donnadieu C."/>
            <person name="Braasch I."/>
            <person name="Desvignes T."/>
            <person name="Postlethwait J."/>
            <person name="Bobe J."/>
            <person name="Guiguen Y."/>
            <person name="Dirks R."/>
        </authorList>
    </citation>
    <scope>NUCLEOTIDE SEQUENCE</scope>
    <source>
        <strain evidence="9">Tag_6206</strain>
        <tissue evidence="9">Liver</tissue>
    </source>
</reference>
<evidence type="ECO:0000256" key="2">
    <source>
        <dbReference type="ARBA" id="ARBA00022574"/>
    </source>
</evidence>
<evidence type="ECO:0000256" key="7">
    <source>
        <dbReference type="PROSITE-ProRule" id="PRU00221"/>
    </source>
</evidence>
<comment type="function">
    <text evidence="6">Required for the formation of N(7)-methylguanine at position 46 (m7G46) in tRNA. In the complex, it is required to stabilize and induce conformational changes of the catalytic subunit.</text>
</comment>
<evidence type="ECO:0000256" key="3">
    <source>
        <dbReference type="ARBA" id="ARBA00022694"/>
    </source>
</evidence>